<dbReference type="Proteomes" id="UP000823910">
    <property type="component" value="Unassembled WGS sequence"/>
</dbReference>
<dbReference type="FunFam" id="3.30.420.40:FF:000153">
    <property type="entry name" value="Putative fructokinase"/>
    <property type="match status" value="1"/>
</dbReference>
<evidence type="ECO:0000313" key="14">
    <source>
        <dbReference type="Proteomes" id="UP000823910"/>
    </source>
</evidence>
<evidence type="ECO:0000256" key="12">
    <source>
        <dbReference type="ARBA" id="ARBA00048451"/>
    </source>
</evidence>
<dbReference type="Pfam" id="PF00480">
    <property type="entry name" value="ROK"/>
    <property type="match status" value="1"/>
</dbReference>
<evidence type="ECO:0000256" key="5">
    <source>
        <dbReference type="ARBA" id="ARBA00022741"/>
    </source>
</evidence>
<evidence type="ECO:0000256" key="7">
    <source>
        <dbReference type="ARBA" id="ARBA00022833"/>
    </source>
</evidence>
<evidence type="ECO:0000256" key="6">
    <source>
        <dbReference type="ARBA" id="ARBA00022777"/>
    </source>
</evidence>
<dbReference type="GO" id="GO:0008865">
    <property type="term" value="F:fructokinase activity"/>
    <property type="evidence" value="ECO:0007669"/>
    <property type="project" value="UniProtKB-EC"/>
</dbReference>
<gene>
    <name evidence="13" type="ORF">H9704_10065</name>
</gene>
<dbReference type="GO" id="GO:0005524">
    <property type="term" value="F:ATP binding"/>
    <property type="evidence" value="ECO:0007669"/>
    <property type="project" value="UniProtKB-KW"/>
</dbReference>
<dbReference type="InterPro" id="IPR043129">
    <property type="entry name" value="ATPase_NBD"/>
</dbReference>
<evidence type="ECO:0000256" key="9">
    <source>
        <dbReference type="ARBA" id="ARBA00022842"/>
    </source>
</evidence>
<keyword evidence="9" id="KW-0460">Magnesium</keyword>
<dbReference type="CDD" id="cd24067">
    <property type="entry name" value="ASKHA_NBD_ROK_BsFRK-like"/>
    <property type="match status" value="1"/>
</dbReference>
<keyword evidence="6" id="KW-0418">Kinase</keyword>
<comment type="cofactor">
    <cofactor evidence="1">
        <name>Mg(2+)</name>
        <dbReference type="ChEBI" id="CHEBI:18420"/>
    </cofactor>
</comment>
<dbReference type="AlphaFoldDB" id="A0A9D2N0U0"/>
<comment type="caution">
    <text evidence="13">The sequence shown here is derived from an EMBL/GenBank/DDBJ whole genome shotgun (WGS) entry which is preliminary data.</text>
</comment>
<evidence type="ECO:0000256" key="11">
    <source>
        <dbReference type="ARBA" id="ARBA00038887"/>
    </source>
</evidence>
<reference evidence="13" key="1">
    <citation type="journal article" date="2021" name="PeerJ">
        <title>Extensive microbial diversity within the chicken gut microbiome revealed by metagenomics and culture.</title>
        <authorList>
            <person name="Gilroy R."/>
            <person name="Ravi A."/>
            <person name="Getino M."/>
            <person name="Pursley I."/>
            <person name="Horton D.L."/>
            <person name="Alikhan N.F."/>
            <person name="Baker D."/>
            <person name="Gharbi K."/>
            <person name="Hall N."/>
            <person name="Watson M."/>
            <person name="Adriaenssens E.M."/>
            <person name="Foster-Nyarko E."/>
            <person name="Jarju S."/>
            <person name="Secka A."/>
            <person name="Antonio M."/>
            <person name="Oren A."/>
            <person name="Chaudhuri R.R."/>
            <person name="La Ragione R."/>
            <person name="Hildebrand F."/>
            <person name="Pallen M.J."/>
        </authorList>
    </citation>
    <scope>NUCLEOTIDE SEQUENCE</scope>
    <source>
        <strain evidence="13">CHK180-15479</strain>
    </source>
</reference>
<evidence type="ECO:0000256" key="3">
    <source>
        <dbReference type="ARBA" id="ARBA00022679"/>
    </source>
</evidence>
<dbReference type="GO" id="GO:0046872">
    <property type="term" value="F:metal ion binding"/>
    <property type="evidence" value="ECO:0007669"/>
    <property type="project" value="UniProtKB-KW"/>
</dbReference>
<comment type="catalytic activity">
    <reaction evidence="12">
        <text>D-fructose + ATP = D-fructose 6-phosphate + ADP + H(+)</text>
        <dbReference type="Rhea" id="RHEA:16125"/>
        <dbReference type="ChEBI" id="CHEBI:15378"/>
        <dbReference type="ChEBI" id="CHEBI:30616"/>
        <dbReference type="ChEBI" id="CHEBI:37721"/>
        <dbReference type="ChEBI" id="CHEBI:61527"/>
        <dbReference type="ChEBI" id="CHEBI:456216"/>
        <dbReference type="EC" id="2.7.1.4"/>
    </reaction>
</comment>
<comment type="similarity">
    <text evidence="2">Belongs to the ROK (NagC/XylR) family.</text>
</comment>
<dbReference type="InterPro" id="IPR051804">
    <property type="entry name" value="Carb_Metab_Reg_Kinase/Isom"/>
</dbReference>
<keyword evidence="4" id="KW-0479">Metal-binding</keyword>
<evidence type="ECO:0000256" key="4">
    <source>
        <dbReference type="ARBA" id="ARBA00022723"/>
    </source>
</evidence>
<keyword evidence="7" id="KW-0862">Zinc</keyword>
<dbReference type="EC" id="2.7.1.4" evidence="11"/>
<keyword evidence="3" id="KW-0808">Transferase</keyword>
<evidence type="ECO:0000256" key="10">
    <source>
        <dbReference type="ARBA" id="ARBA00023277"/>
    </source>
</evidence>
<dbReference type="SUPFAM" id="SSF53067">
    <property type="entry name" value="Actin-like ATPase domain"/>
    <property type="match status" value="1"/>
</dbReference>
<keyword evidence="8" id="KW-0067">ATP-binding</keyword>
<accession>A0A9D2N0U0</accession>
<dbReference type="PANTHER" id="PTHR42742:SF3">
    <property type="entry name" value="FRUCTOKINASE"/>
    <property type="match status" value="1"/>
</dbReference>
<protein>
    <recommendedName>
        <fullName evidence="11">fructokinase</fullName>
        <ecNumber evidence="11">2.7.1.4</ecNumber>
    </recommendedName>
</protein>
<evidence type="ECO:0000313" key="13">
    <source>
        <dbReference type="EMBL" id="HJC06480.1"/>
    </source>
</evidence>
<keyword evidence="10" id="KW-0119">Carbohydrate metabolism</keyword>
<reference evidence="13" key="2">
    <citation type="submission" date="2021-04" db="EMBL/GenBank/DDBJ databases">
        <authorList>
            <person name="Gilroy R."/>
        </authorList>
    </citation>
    <scope>NUCLEOTIDE SEQUENCE</scope>
    <source>
        <strain evidence="13">CHK180-15479</strain>
    </source>
</reference>
<evidence type="ECO:0000256" key="8">
    <source>
        <dbReference type="ARBA" id="ARBA00022840"/>
    </source>
</evidence>
<organism evidence="13 14">
    <name type="scientific">Candidatus Enterocloster excrementipullorum</name>
    <dbReference type="NCBI Taxonomy" id="2838559"/>
    <lineage>
        <taxon>Bacteria</taxon>
        <taxon>Bacillati</taxon>
        <taxon>Bacillota</taxon>
        <taxon>Clostridia</taxon>
        <taxon>Lachnospirales</taxon>
        <taxon>Lachnospiraceae</taxon>
        <taxon>Enterocloster</taxon>
    </lineage>
</organism>
<evidence type="ECO:0000256" key="1">
    <source>
        <dbReference type="ARBA" id="ARBA00001946"/>
    </source>
</evidence>
<evidence type="ECO:0000256" key="2">
    <source>
        <dbReference type="ARBA" id="ARBA00006479"/>
    </source>
</evidence>
<proteinExistence type="inferred from homology"/>
<sequence length="291" mass="31453">MRIGALEAGGTKMVCAVGREDGTILEQMSIPTTTPEETIPKIISYFKEKDICALGVAAFGPVDVNPRSDTYGYILDTPKLAWRHKDLLGELKKELPVPMGLDTDVNGSCLGEMTYGCAKGLDSVIYLTIGTGIGVGVGINGKPLHGMLHPEGGHVLLTRHKDDPEGGICPYHKNCFEGLACGPSIEARWGKKAVELADRAEVWELESFYIAQALVDFIMILSPRKIILGGGVMHQEQLFPLIRTKVKELLGGYLNTRELADMDSYIVSASLHDDQGIMGCIKLGLDALAQA</sequence>
<dbReference type="PANTHER" id="PTHR42742">
    <property type="entry name" value="TRANSCRIPTIONAL REPRESSOR MPRA"/>
    <property type="match status" value="1"/>
</dbReference>
<dbReference type="Gene3D" id="3.30.420.40">
    <property type="match status" value="2"/>
</dbReference>
<dbReference type="InterPro" id="IPR049874">
    <property type="entry name" value="ROK_cs"/>
</dbReference>
<keyword evidence="5" id="KW-0547">Nucleotide-binding</keyword>
<dbReference type="EMBL" id="DWWT01000049">
    <property type="protein sequence ID" value="HJC06480.1"/>
    <property type="molecule type" value="Genomic_DNA"/>
</dbReference>
<dbReference type="PROSITE" id="PS01125">
    <property type="entry name" value="ROK"/>
    <property type="match status" value="1"/>
</dbReference>
<dbReference type="InterPro" id="IPR000600">
    <property type="entry name" value="ROK"/>
</dbReference>
<dbReference type="FunFam" id="3.30.420.40:FF:000136">
    <property type="entry name" value="Putative fructokinase"/>
    <property type="match status" value="1"/>
</dbReference>
<name>A0A9D2N0U0_9FIRM</name>